<protein>
    <submittedName>
        <fullName evidence="1">Uncharacterized protein</fullName>
    </submittedName>
</protein>
<evidence type="ECO:0000313" key="1">
    <source>
        <dbReference type="EMBL" id="KAJ8421837.1"/>
    </source>
</evidence>
<organism evidence="1 2">
    <name type="scientific">Carnegiea gigantea</name>
    <dbReference type="NCBI Taxonomy" id="171969"/>
    <lineage>
        <taxon>Eukaryota</taxon>
        <taxon>Viridiplantae</taxon>
        <taxon>Streptophyta</taxon>
        <taxon>Embryophyta</taxon>
        <taxon>Tracheophyta</taxon>
        <taxon>Spermatophyta</taxon>
        <taxon>Magnoliopsida</taxon>
        <taxon>eudicotyledons</taxon>
        <taxon>Gunneridae</taxon>
        <taxon>Pentapetalae</taxon>
        <taxon>Caryophyllales</taxon>
        <taxon>Cactineae</taxon>
        <taxon>Cactaceae</taxon>
        <taxon>Cactoideae</taxon>
        <taxon>Echinocereeae</taxon>
        <taxon>Carnegiea</taxon>
    </lineage>
</organism>
<dbReference type="Proteomes" id="UP001153076">
    <property type="component" value="Unassembled WGS sequence"/>
</dbReference>
<reference evidence="1" key="1">
    <citation type="submission" date="2022-04" db="EMBL/GenBank/DDBJ databases">
        <title>Carnegiea gigantea Genome sequencing and assembly v2.</title>
        <authorList>
            <person name="Copetti D."/>
            <person name="Sanderson M.J."/>
            <person name="Burquez A."/>
            <person name="Wojciechowski M.F."/>
        </authorList>
    </citation>
    <scope>NUCLEOTIDE SEQUENCE</scope>
    <source>
        <strain evidence="1">SGP5-SGP5p</strain>
        <tissue evidence="1">Aerial part</tissue>
    </source>
</reference>
<dbReference type="PANTHER" id="PTHR33233:SF17">
    <property type="entry name" value="DUF4283 DOMAIN-CONTAINING PROTEIN"/>
    <property type="match status" value="1"/>
</dbReference>
<accession>A0A9Q1GIR7</accession>
<sequence>MEVTNHNPSTYASLIDPKEGTNLKFIPMKEVNGRKGAKIKKADVDYWENAILCGVMGSNPPFVVIDGFVHCIWKSMEIDKVIMVRKGVFLVRFTNMHYKLTSLSKLGSMFGMPIKTNRVTKEKIALQYARMLIEMKINEPFLDHIDFINDWDVVVRQDVKYEWQPIKCAHY</sequence>
<keyword evidence="2" id="KW-1185">Reference proteome</keyword>
<proteinExistence type="predicted"/>
<gene>
    <name evidence="1" type="ORF">Cgig2_004340</name>
</gene>
<dbReference type="PANTHER" id="PTHR33233">
    <property type="entry name" value="ENDONUCLEASE/EXONUCLEASE/PHOSPHATASE"/>
    <property type="match status" value="1"/>
</dbReference>
<dbReference type="EMBL" id="JAKOGI010002504">
    <property type="protein sequence ID" value="KAJ8421837.1"/>
    <property type="molecule type" value="Genomic_DNA"/>
</dbReference>
<name>A0A9Q1GIR7_9CARY</name>
<dbReference type="OrthoDB" id="1939300at2759"/>
<dbReference type="AlphaFoldDB" id="A0A9Q1GIR7"/>
<comment type="caution">
    <text evidence="1">The sequence shown here is derived from an EMBL/GenBank/DDBJ whole genome shotgun (WGS) entry which is preliminary data.</text>
</comment>
<evidence type="ECO:0000313" key="2">
    <source>
        <dbReference type="Proteomes" id="UP001153076"/>
    </source>
</evidence>